<dbReference type="InterPro" id="IPR005829">
    <property type="entry name" value="Sugar_transporter_CS"/>
</dbReference>
<sequence length="482" mass="52834">MPNASTKVIGQRLRKSRVPQIQASLAVALGAFSVGNVLGWSSPGLPSLLTSGHFPDLTKSDVSWIGSIITLGALVGSILTGFCIEMFGRRNSILIAAFPLLAGWSCIVIASNYHFLYLIFGRLFTGIGMGCLLIAGPIYLSEIAEPEIRGTLTSTFSVHMTLGIVFTYILGCFVNYKILAAVCGAVPIFMLAAVSLLPESPRFFITRWKIQQTVDSFCWLHGCDKKSPSPEVLQEMRELQDALGGNDEEIRSIFKQLSSWKVMKPLLTVFGIMLVNQLSGGNAFAFYTVMIFEGFNEGAGLVDSHLSAVIVSLFQLVSVTSMFVLVDKVGRRVLLVCMFLVMSSSLVTLGMLDYFKYDLERVISKDGCNWISLVCFVLLNAAYSGGPSVLSWTLMSELVPSNIMGLASGATTGFNWILAFLTTRFFHDIVEVLGLQLTFFMFSIFALSGALFIHFVVPETKGKSLEGIQRENFHDDDDKVIQ</sequence>
<dbReference type="Gene3D" id="1.20.1250.20">
    <property type="entry name" value="MFS general substrate transporter like domains"/>
    <property type="match status" value="1"/>
</dbReference>
<protein>
    <recommendedName>
        <fullName evidence="6">Major facilitator superfamily (MFS) profile domain-containing protein</fullName>
    </recommendedName>
</protein>
<dbReference type="SUPFAM" id="SSF103473">
    <property type="entry name" value="MFS general substrate transporter"/>
    <property type="match status" value="1"/>
</dbReference>
<feature type="transmembrane region" description="Helical" evidence="5">
    <location>
        <begin position="304"/>
        <end position="326"/>
    </location>
</feature>
<dbReference type="PROSITE" id="PS50850">
    <property type="entry name" value="MFS"/>
    <property type="match status" value="1"/>
</dbReference>
<feature type="transmembrane region" description="Helical" evidence="5">
    <location>
        <begin position="62"/>
        <end position="84"/>
    </location>
</feature>
<organism evidence="7 8">
    <name type="scientific">Orchesella dallaii</name>
    <dbReference type="NCBI Taxonomy" id="48710"/>
    <lineage>
        <taxon>Eukaryota</taxon>
        <taxon>Metazoa</taxon>
        <taxon>Ecdysozoa</taxon>
        <taxon>Arthropoda</taxon>
        <taxon>Hexapoda</taxon>
        <taxon>Collembola</taxon>
        <taxon>Entomobryomorpha</taxon>
        <taxon>Entomobryoidea</taxon>
        <taxon>Orchesellidae</taxon>
        <taxon>Orchesellinae</taxon>
        <taxon>Orchesella</taxon>
    </lineage>
</organism>
<feature type="transmembrane region" description="Helical" evidence="5">
    <location>
        <begin position="266"/>
        <end position="292"/>
    </location>
</feature>
<feature type="transmembrane region" description="Helical" evidence="5">
    <location>
        <begin position="406"/>
        <end position="427"/>
    </location>
</feature>
<feature type="transmembrane region" description="Helical" evidence="5">
    <location>
        <begin position="93"/>
        <end position="113"/>
    </location>
</feature>
<gene>
    <name evidence="7" type="ORF">ODALV1_LOCUS1682</name>
</gene>
<feature type="transmembrane region" description="Helical" evidence="5">
    <location>
        <begin position="433"/>
        <end position="457"/>
    </location>
</feature>
<evidence type="ECO:0000259" key="6">
    <source>
        <dbReference type="PROSITE" id="PS50850"/>
    </source>
</evidence>
<dbReference type="InterPro" id="IPR050549">
    <property type="entry name" value="MFS_Trehalose_Transporter"/>
</dbReference>
<dbReference type="PANTHER" id="PTHR48021:SF1">
    <property type="entry name" value="GH07001P-RELATED"/>
    <property type="match status" value="1"/>
</dbReference>
<evidence type="ECO:0000256" key="4">
    <source>
        <dbReference type="ARBA" id="ARBA00023136"/>
    </source>
</evidence>
<evidence type="ECO:0000256" key="2">
    <source>
        <dbReference type="ARBA" id="ARBA00022692"/>
    </source>
</evidence>
<comment type="caution">
    <text evidence="7">The sequence shown here is derived from an EMBL/GenBank/DDBJ whole genome shotgun (WGS) entry which is preliminary data.</text>
</comment>
<dbReference type="Proteomes" id="UP001642540">
    <property type="component" value="Unassembled WGS sequence"/>
</dbReference>
<keyword evidence="8" id="KW-1185">Reference proteome</keyword>
<evidence type="ECO:0000256" key="3">
    <source>
        <dbReference type="ARBA" id="ARBA00022989"/>
    </source>
</evidence>
<proteinExistence type="predicted"/>
<feature type="transmembrane region" description="Helical" evidence="5">
    <location>
        <begin position="152"/>
        <end position="170"/>
    </location>
</feature>
<keyword evidence="4 5" id="KW-0472">Membrane</keyword>
<evidence type="ECO:0000313" key="7">
    <source>
        <dbReference type="EMBL" id="CAL8071347.1"/>
    </source>
</evidence>
<keyword evidence="3 5" id="KW-1133">Transmembrane helix</keyword>
<feature type="transmembrane region" description="Helical" evidence="5">
    <location>
        <begin position="370"/>
        <end position="394"/>
    </location>
</feature>
<accession>A0ABP1PPF8</accession>
<dbReference type="PANTHER" id="PTHR48021">
    <property type="match status" value="1"/>
</dbReference>
<dbReference type="PROSITE" id="PS00217">
    <property type="entry name" value="SUGAR_TRANSPORT_2"/>
    <property type="match status" value="1"/>
</dbReference>
<dbReference type="EMBL" id="CAXLJM020000005">
    <property type="protein sequence ID" value="CAL8071347.1"/>
    <property type="molecule type" value="Genomic_DNA"/>
</dbReference>
<feature type="transmembrane region" description="Helical" evidence="5">
    <location>
        <begin position="176"/>
        <end position="197"/>
    </location>
</feature>
<evidence type="ECO:0000256" key="1">
    <source>
        <dbReference type="ARBA" id="ARBA00004141"/>
    </source>
</evidence>
<dbReference type="Pfam" id="PF00083">
    <property type="entry name" value="Sugar_tr"/>
    <property type="match status" value="1"/>
</dbReference>
<dbReference type="InterPro" id="IPR005828">
    <property type="entry name" value="MFS_sugar_transport-like"/>
</dbReference>
<reference evidence="7 8" key="1">
    <citation type="submission" date="2024-08" db="EMBL/GenBank/DDBJ databases">
        <authorList>
            <person name="Cucini C."/>
            <person name="Frati F."/>
        </authorList>
    </citation>
    <scope>NUCLEOTIDE SEQUENCE [LARGE SCALE GENOMIC DNA]</scope>
</reference>
<dbReference type="InterPro" id="IPR020846">
    <property type="entry name" value="MFS_dom"/>
</dbReference>
<comment type="subcellular location">
    <subcellularLocation>
        <location evidence="1">Membrane</location>
        <topology evidence="1">Multi-pass membrane protein</topology>
    </subcellularLocation>
</comment>
<dbReference type="PROSITE" id="PS00216">
    <property type="entry name" value="SUGAR_TRANSPORT_1"/>
    <property type="match status" value="1"/>
</dbReference>
<dbReference type="InterPro" id="IPR003663">
    <property type="entry name" value="Sugar/inositol_transpt"/>
</dbReference>
<name>A0ABP1PPF8_9HEXA</name>
<evidence type="ECO:0000256" key="5">
    <source>
        <dbReference type="SAM" id="Phobius"/>
    </source>
</evidence>
<dbReference type="PRINTS" id="PR00171">
    <property type="entry name" value="SUGRTRNSPORT"/>
</dbReference>
<feature type="transmembrane region" description="Helical" evidence="5">
    <location>
        <begin position="21"/>
        <end position="42"/>
    </location>
</feature>
<dbReference type="InterPro" id="IPR036259">
    <property type="entry name" value="MFS_trans_sf"/>
</dbReference>
<feature type="transmembrane region" description="Helical" evidence="5">
    <location>
        <begin position="333"/>
        <end position="355"/>
    </location>
</feature>
<evidence type="ECO:0000313" key="8">
    <source>
        <dbReference type="Proteomes" id="UP001642540"/>
    </source>
</evidence>
<feature type="transmembrane region" description="Helical" evidence="5">
    <location>
        <begin position="119"/>
        <end position="140"/>
    </location>
</feature>
<keyword evidence="2 5" id="KW-0812">Transmembrane</keyword>
<feature type="domain" description="Major facilitator superfamily (MFS) profile" evidence="6">
    <location>
        <begin position="19"/>
        <end position="461"/>
    </location>
</feature>